<dbReference type="OrthoDB" id="9799891at2"/>
<sequence length="146" mass="16158">MARKDPLRNFRFRLEIDGIQQAGFSEVTVADTTTDAIDYREGNEPPHFRKLSGLTKYANVTLKWGVTDSTELYKWHADTVTQGSAGTNIRKKVTVVVIDEGGSDKARFVIAQAWPIKYTPGALTGKGNDVMIETLELANEGIERVA</sequence>
<proteinExistence type="predicted"/>
<name>A0A158DYT1_9BURK</name>
<reference evidence="1" key="1">
    <citation type="submission" date="2016-01" db="EMBL/GenBank/DDBJ databases">
        <authorList>
            <person name="Peeters C."/>
        </authorList>
    </citation>
    <scope>NUCLEOTIDE SEQUENCE [LARGE SCALE GENOMIC DNA]</scope>
    <source>
        <strain evidence="1">LMG 29326</strain>
    </source>
</reference>
<dbReference type="RefSeq" id="WP_087049428.1">
    <property type="nucleotide sequence ID" value="NZ_FCOB02000041.1"/>
</dbReference>
<gene>
    <name evidence="1" type="ORF">AWB83_06123</name>
</gene>
<comment type="caution">
    <text evidence="1">The sequence shown here is derived from an EMBL/GenBank/DDBJ whole genome shotgun (WGS) entry which is preliminary data.</text>
</comment>
<accession>A0A158DYT1</accession>
<dbReference type="Proteomes" id="UP000054978">
    <property type="component" value="Unassembled WGS sequence"/>
</dbReference>
<dbReference type="InterPro" id="IPR010667">
    <property type="entry name" value="Phage_T4_Gp19"/>
</dbReference>
<dbReference type="NCBIfam" id="TIGR02241">
    <property type="entry name" value="conserved hypothetical phage tail region protein"/>
    <property type="match status" value="1"/>
</dbReference>
<dbReference type="PANTHER" id="PTHR38009">
    <property type="entry name" value="CONSERVED HYPOTHETICAL PHAGE TAIL PROTEIN"/>
    <property type="match status" value="1"/>
</dbReference>
<dbReference type="PANTHER" id="PTHR38009:SF1">
    <property type="entry name" value="CONSERVED HYPOTHETICAL PHAGE TAIL PROTEIN"/>
    <property type="match status" value="1"/>
</dbReference>
<dbReference type="GO" id="GO:0005198">
    <property type="term" value="F:structural molecule activity"/>
    <property type="evidence" value="ECO:0007669"/>
    <property type="project" value="InterPro"/>
</dbReference>
<dbReference type="AlphaFoldDB" id="A0A158DYT1"/>
<dbReference type="Pfam" id="PF06841">
    <property type="entry name" value="Phage_T4_gp19"/>
    <property type="match status" value="1"/>
</dbReference>
<protein>
    <submittedName>
        <fullName evidence="1">T4-like virus tail tube protein gp19</fullName>
    </submittedName>
</protein>
<organism evidence="1 2">
    <name type="scientific">Caballeronia ptereochthonis</name>
    <dbReference type="NCBI Taxonomy" id="1777144"/>
    <lineage>
        <taxon>Bacteria</taxon>
        <taxon>Pseudomonadati</taxon>
        <taxon>Pseudomonadota</taxon>
        <taxon>Betaproteobacteria</taxon>
        <taxon>Burkholderiales</taxon>
        <taxon>Burkholderiaceae</taxon>
        <taxon>Caballeronia</taxon>
    </lineage>
</organism>
<keyword evidence="2" id="KW-1185">Reference proteome</keyword>
<dbReference type="InterPro" id="IPR011747">
    <property type="entry name" value="CHP02241"/>
</dbReference>
<evidence type="ECO:0000313" key="2">
    <source>
        <dbReference type="Proteomes" id="UP000054978"/>
    </source>
</evidence>
<evidence type="ECO:0000313" key="1">
    <source>
        <dbReference type="EMBL" id="SAK99683.1"/>
    </source>
</evidence>
<dbReference type="EMBL" id="FCOB02000041">
    <property type="protein sequence ID" value="SAK99683.1"/>
    <property type="molecule type" value="Genomic_DNA"/>
</dbReference>
<dbReference type="STRING" id="1777144.AWB83_06123"/>